<keyword evidence="5" id="KW-1185">Reference proteome</keyword>
<evidence type="ECO:0000313" key="5">
    <source>
        <dbReference type="Proteomes" id="UP001221558"/>
    </source>
</evidence>
<comment type="function">
    <text evidence="1">Catalyzes the hydrolysis of futalosine (FL) to dehypoxanthine futalosine (DHFL) and hypoxanthine, a step in the biosynthesis of menaquinone (MK, vitamin K2).</text>
</comment>
<keyword evidence="1" id="KW-0474">Menaquinone biosynthesis</keyword>
<gene>
    <name evidence="1 4" type="primary">mqnB</name>
    <name evidence="4" type="ORF">PQ465_00075</name>
</gene>
<dbReference type="InterPro" id="IPR019963">
    <property type="entry name" value="FL_hydrolase_MqnB"/>
</dbReference>
<comment type="similarity">
    <text evidence="1">Belongs to the PNP/UDP phosphorylase family. Futalosine hydrolase subfamily.</text>
</comment>
<feature type="domain" description="Nucleoside phosphorylase" evidence="3">
    <location>
        <begin position="15"/>
        <end position="200"/>
    </location>
</feature>
<reference evidence="4 5" key="1">
    <citation type="submission" date="2023-02" db="EMBL/GenBank/DDBJ databases">
        <title>Genome sequence of Sphingobacterium sp. KACC 22765.</title>
        <authorList>
            <person name="Kim S."/>
            <person name="Heo J."/>
            <person name="Kwon S.-W."/>
        </authorList>
    </citation>
    <scope>NUCLEOTIDE SEQUENCE [LARGE SCALE GENOMIC DNA]</scope>
    <source>
        <strain evidence="4 5">KACC 22765</strain>
    </source>
</reference>
<dbReference type="Gene3D" id="3.40.50.1580">
    <property type="entry name" value="Nucleoside phosphorylase domain"/>
    <property type="match status" value="1"/>
</dbReference>
<evidence type="ECO:0000256" key="1">
    <source>
        <dbReference type="HAMAP-Rule" id="MF_00991"/>
    </source>
</evidence>
<dbReference type="GO" id="GO:0016798">
    <property type="term" value="F:hydrolase activity, acting on glycosyl bonds"/>
    <property type="evidence" value="ECO:0007669"/>
    <property type="project" value="UniProtKB-KW"/>
</dbReference>
<organism evidence="4 5">
    <name type="scientific">Sphingobacterium oryzagri</name>
    <dbReference type="NCBI Taxonomy" id="3025669"/>
    <lineage>
        <taxon>Bacteria</taxon>
        <taxon>Pseudomonadati</taxon>
        <taxon>Bacteroidota</taxon>
        <taxon>Sphingobacteriia</taxon>
        <taxon>Sphingobacteriales</taxon>
        <taxon>Sphingobacteriaceae</taxon>
        <taxon>Sphingobacterium</taxon>
    </lineage>
</organism>
<keyword evidence="4" id="KW-0326">Glycosidase</keyword>
<evidence type="ECO:0000313" key="4">
    <source>
        <dbReference type="EMBL" id="WDF68797.1"/>
    </source>
</evidence>
<evidence type="ECO:0000256" key="2">
    <source>
        <dbReference type="NCBIfam" id="TIGR03664"/>
    </source>
</evidence>
<proteinExistence type="inferred from homology"/>
<name>A0ABY7WGN8_9SPHI</name>
<dbReference type="EC" id="3.2.2.26" evidence="1 2"/>
<dbReference type="PANTHER" id="PTHR46832">
    <property type="entry name" value="5'-METHYLTHIOADENOSINE/S-ADENOSYLHOMOCYSTEINE NUCLEOSIDASE"/>
    <property type="match status" value="1"/>
</dbReference>
<keyword evidence="1 4" id="KW-0378">Hydrolase</keyword>
<accession>A0ABY7WGN8</accession>
<dbReference type="InterPro" id="IPR035994">
    <property type="entry name" value="Nucleoside_phosphorylase_sf"/>
</dbReference>
<comment type="catalytic activity">
    <reaction evidence="1">
        <text>futalosine + H2O = dehypoxanthine futalosine + hypoxanthine</text>
        <dbReference type="Rhea" id="RHEA:25904"/>
        <dbReference type="ChEBI" id="CHEBI:15377"/>
        <dbReference type="ChEBI" id="CHEBI:17368"/>
        <dbReference type="ChEBI" id="CHEBI:58863"/>
        <dbReference type="ChEBI" id="CHEBI:58864"/>
        <dbReference type="EC" id="3.2.2.26"/>
    </reaction>
</comment>
<dbReference type="Proteomes" id="UP001221558">
    <property type="component" value="Chromosome"/>
</dbReference>
<dbReference type="HAMAP" id="MF_00991">
    <property type="entry name" value="MqnB"/>
    <property type="match status" value="1"/>
</dbReference>
<dbReference type="Pfam" id="PF01048">
    <property type="entry name" value="PNP_UDP_1"/>
    <property type="match status" value="1"/>
</dbReference>
<sequence length="205" mass="22722">MNILVVAATIQEIEISIPYLAHKKIPYLITGVGMVAATYALAKALQTAKVDLIIQVGIGGILHQSAPLGSIYRIVEDHIFELGAEDHEAFIPIEKLGFGQSLFREQFVLSDWPIKHIPQAIGITVNKVHGQEKSISRLRTLYSGEVVESMEGVSAFFVASQEKINVLQFRAISNYIEPRNRAAWQIGLAVKNLNEFLQELLQSLS</sequence>
<dbReference type="NCBIfam" id="TIGR03664">
    <property type="entry name" value="fut_nucase"/>
    <property type="match status" value="1"/>
</dbReference>
<evidence type="ECO:0000259" key="3">
    <source>
        <dbReference type="Pfam" id="PF01048"/>
    </source>
</evidence>
<dbReference type="EMBL" id="CP117880">
    <property type="protein sequence ID" value="WDF68797.1"/>
    <property type="molecule type" value="Genomic_DNA"/>
</dbReference>
<dbReference type="RefSeq" id="WP_274267527.1">
    <property type="nucleotide sequence ID" value="NZ_CP117880.1"/>
</dbReference>
<comment type="pathway">
    <text evidence="1">Quinol/quinone metabolism; menaquinone biosynthesis.</text>
</comment>
<protein>
    <recommendedName>
        <fullName evidence="1 2">Futalosine hydrolase</fullName>
        <shortName evidence="1">FL hydrolase</shortName>
        <ecNumber evidence="1 2">3.2.2.26</ecNumber>
    </recommendedName>
    <alternativeName>
        <fullName evidence="1">Futalosine nucleosidase</fullName>
    </alternativeName>
    <alternativeName>
        <fullName evidence="1">Menaquinone biosynthetic enzyme MqnB</fullName>
    </alternativeName>
</protein>
<dbReference type="InterPro" id="IPR000845">
    <property type="entry name" value="Nucleoside_phosphorylase_d"/>
</dbReference>
<dbReference type="PANTHER" id="PTHR46832:SF2">
    <property type="entry name" value="FUTALOSINE HYDROLASE"/>
    <property type="match status" value="1"/>
</dbReference>
<dbReference type="SUPFAM" id="SSF53167">
    <property type="entry name" value="Purine and uridine phosphorylases"/>
    <property type="match status" value="1"/>
</dbReference>